<dbReference type="InterPro" id="IPR032675">
    <property type="entry name" value="LRR_dom_sf"/>
</dbReference>
<dbReference type="PANTHER" id="PTHR24106">
    <property type="entry name" value="NACHT, LRR AND CARD DOMAINS-CONTAINING"/>
    <property type="match status" value="1"/>
</dbReference>
<dbReference type="EMBL" id="JBHFQA010000007">
    <property type="protein sequence ID" value="KAL2096513.1"/>
    <property type="molecule type" value="Genomic_DNA"/>
</dbReference>
<dbReference type="InterPro" id="IPR001611">
    <property type="entry name" value="Leu-rich_rpt"/>
</dbReference>
<comment type="caution">
    <text evidence="4">The sequence shown here is derived from an EMBL/GenBank/DDBJ whole genome shotgun (WGS) entry which is preliminary data.</text>
</comment>
<evidence type="ECO:0000256" key="3">
    <source>
        <dbReference type="SAM" id="MobiDB-lite"/>
    </source>
</evidence>
<accession>A0ABD1KCA9</accession>
<protein>
    <submittedName>
        <fullName evidence="4">Uncharacterized protein</fullName>
    </submittedName>
</protein>
<evidence type="ECO:0000313" key="4">
    <source>
        <dbReference type="EMBL" id="KAL2096513.1"/>
    </source>
</evidence>
<evidence type="ECO:0000313" key="5">
    <source>
        <dbReference type="Proteomes" id="UP001591681"/>
    </source>
</evidence>
<dbReference type="SUPFAM" id="SSF52047">
    <property type="entry name" value="RNI-like"/>
    <property type="match status" value="1"/>
</dbReference>
<dbReference type="AlphaFoldDB" id="A0ABD1KCA9"/>
<keyword evidence="2" id="KW-0677">Repeat</keyword>
<keyword evidence="1" id="KW-0433">Leucine-rich repeat</keyword>
<sequence>MDDFPNFSRDQTPEAVKPESPVPSCVSVKSGRSMDDFPNFSSGQKPKTDTYRPPSPVPSCVSAESTHSIGDFPNFSRKPKPSANKTETHRPPSLVPGCVSVKSDRSMDDFPNFSREPAQNLTQDQCSCEQVGPGITPSGHLDKQDNDLTLARKEYKTSDEGRRRLLPAITCFKKARLAECTLTEKSCGIVAAALQTPNFLVQLDLSGNNLGDCGVHLLCKGLSSSQCRLDLLRLCNCSVSDEGYVCLALTLMLNPSCVKELDFSNNHPAETAQTLLVSTLENPHYQVEALQLADCKLTDKSCEIVASVLQSINSLLQMDLSDNVLGDSGVQLLSKGLSSPNCRLNTLRLSDCLISEKGCVCLASALTSNPAHLKELDLSYNHPQESGLKLLRAKVEDPGSRLEALNSDHVLESRAGQRLQRYAWGLSPKLMGSTVTHMANASDMPVRVYYRKKKMQLEEMVEDAGDSRDGFGTGNVSQSASLFFRSDSRIRYVRIPGKDYDKIVKRGPFYVCIFLEGGNHNECVRKIAERSVPNNRSFIVTKKLNFEWQRYGANIWEDEQGTNHYPHRK</sequence>
<dbReference type="Proteomes" id="UP001591681">
    <property type="component" value="Unassembled WGS sequence"/>
</dbReference>
<keyword evidence="5" id="KW-1185">Reference proteome</keyword>
<organism evidence="4 5">
    <name type="scientific">Coilia grayii</name>
    <name type="common">Gray's grenadier anchovy</name>
    <dbReference type="NCBI Taxonomy" id="363190"/>
    <lineage>
        <taxon>Eukaryota</taxon>
        <taxon>Metazoa</taxon>
        <taxon>Chordata</taxon>
        <taxon>Craniata</taxon>
        <taxon>Vertebrata</taxon>
        <taxon>Euteleostomi</taxon>
        <taxon>Actinopterygii</taxon>
        <taxon>Neopterygii</taxon>
        <taxon>Teleostei</taxon>
        <taxon>Clupei</taxon>
        <taxon>Clupeiformes</taxon>
        <taxon>Clupeoidei</taxon>
        <taxon>Engraulidae</taxon>
        <taxon>Coilinae</taxon>
        <taxon>Coilia</taxon>
    </lineage>
</organism>
<proteinExistence type="predicted"/>
<dbReference type="SMART" id="SM00368">
    <property type="entry name" value="LRR_RI"/>
    <property type="match status" value="6"/>
</dbReference>
<name>A0ABD1KCA9_9TELE</name>
<feature type="region of interest" description="Disordered" evidence="3">
    <location>
        <begin position="1"/>
        <end position="101"/>
    </location>
</feature>
<gene>
    <name evidence="4" type="ORF">ACEWY4_008661</name>
</gene>
<dbReference type="InterPro" id="IPR051261">
    <property type="entry name" value="NLR"/>
</dbReference>
<dbReference type="Gene3D" id="3.80.10.10">
    <property type="entry name" value="Ribonuclease Inhibitor"/>
    <property type="match status" value="2"/>
</dbReference>
<evidence type="ECO:0000256" key="2">
    <source>
        <dbReference type="ARBA" id="ARBA00022737"/>
    </source>
</evidence>
<reference evidence="4 5" key="1">
    <citation type="submission" date="2024-09" db="EMBL/GenBank/DDBJ databases">
        <title>A chromosome-level genome assembly of Gray's grenadier anchovy, Coilia grayii.</title>
        <authorList>
            <person name="Fu Z."/>
        </authorList>
    </citation>
    <scope>NUCLEOTIDE SEQUENCE [LARGE SCALE GENOMIC DNA]</scope>
    <source>
        <strain evidence="4">G4</strain>
        <tissue evidence="4">Muscle</tissue>
    </source>
</reference>
<evidence type="ECO:0000256" key="1">
    <source>
        <dbReference type="ARBA" id="ARBA00022614"/>
    </source>
</evidence>
<dbReference type="Pfam" id="PF13516">
    <property type="entry name" value="LRR_6"/>
    <property type="match status" value="3"/>
</dbReference>